<accession>A0A2P2IQB3</accession>
<dbReference type="InterPro" id="IPR045239">
    <property type="entry name" value="bHLH95_bHLH"/>
</dbReference>
<comment type="subunit">
    <text evidence="2">Homodimer.</text>
</comment>
<dbReference type="PANTHER" id="PTHR16223">
    <property type="entry name" value="TRANSCRIPTION FACTOR BHLH83-RELATED"/>
    <property type="match status" value="1"/>
</dbReference>
<sequence>MNRGPLQSSPVQQMMTGNPNWWSVNNMRPPTHQQPSPFLLPPSTHFPQLMPSSSSSSSSSSSPSSSSSSLPIPYWHENQDKLQESWSQLLLGGLVMGDEEKVHLNNFRPRSNLENWEEQVLHQPSSASLVDVKQENSGSSYVYGHANEDFQAAKPPPWSHSHGLMPASSPKSCVTISNNMLDFSASKGEGRHPPPDRSPECNSRATGGAVKKARFQPSTTQSTFKVRKEKMGDRITALHQLVSPFGKTDTASVLLEAIGYIRFLQNQIETLSLPYLDNGSADMRQQQSVRSLYRI</sequence>
<evidence type="ECO:0000256" key="5">
    <source>
        <dbReference type="ARBA" id="ARBA00023163"/>
    </source>
</evidence>
<evidence type="ECO:0000256" key="7">
    <source>
        <dbReference type="SAM" id="MobiDB-lite"/>
    </source>
</evidence>
<dbReference type="InterPro" id="IPR036638">
    <property type="entry name" value="HLH_DNA-bd_sf"/>
</dbReference>
<dbReference type="CDD" id="cd11393">
    <property type="entry name" value="bHLH_AtbHLH_like"/>
    <property type="match status" value="1"/>
</dbReference>
<evidence type="ECO:0000256" key="2">
    <source>
        <dbReference type="ARBA" id="ARBA00011738"/>
    </source>
</evidence>
<dbReference type="InterPro" id="IPR045843">
    <property type="entry name" value="IND-like"/>
</dbReference>
<protein>
    <submittedName>
        <fullName evidence="9">Uncharacterized protein MANES_16G113000</fullName>
    </submittedName>
</protein>
<feature type="compositionally biased region" description="Basic and acidic residues" evidence="7">
    <location>
        <begin position="188"/>
        <end position="199"/>
    </location>
</feature>
<comment type="subcellular location">
    <subcellularLocation>
        <location evidence="1">Nucleus</location>
    </subcellularLocation>
</comment>
<reference evidence="9" key="1">
    <citation type="submission" date="2018-02" db="EMBL/GenBank/DDBJ databases">
        <title>Rhizophora mucronata_Transcriptome.</title>
        <authorList>
            <person name="Meera S.P."/>
            <person name="Sreeshan A."/>
            <person name="Augustine A."/>
        </authorList>
    </citation>
    <scope>NUCLEOTIDE SEQUENCE</scope>
    <source>
        <tissue evidence="9">Leaf</tissue>
    </source>
</reference>
<evidence type="ECO:0000256" key="6">
    <source>
        <dbReference type="ARBA" id="ARBA00023242"/>
    </source>
</evidence>
<dbReference type="GO" id="GO:0046983">
    <property type="term" value="F:protein dimerization activity"/>
    <property type="evidence" value="ECO:0007669"/>
    <property type="project" value="InterPro"/>
</dbReference>
<dbReference type="GO" id="GO:0005634">
    <property type="term" value="C:nucleus"/>
    <property type="evidence" value="ECO:0007669"/>
    <property type="project" value="UniProtKB-SubCell"/>
</dbReference>
<dbReference type="PROSITE" id="PS50888">
    <property type="entry name" value="BHLH"/>
    <property type="match status" value="1"/>
</dbReference>
<proteinExistence type="predicted"/>
<feature type="compositionally biased region" description="Low complexity" evidence="7">
    <location>
        <begin position="51"/>
        <end position="69"/>
    </location>
</feature>
<feature type="region of interest" description="Disordered" evidence="7">
    <location>
        <begin position="1"/>
        <end position="72"/>
    </location>
</feature>
<dbReference type="EMBL" id="GGEC01002911">
    <property type="protein sequence ID" value="MBW83394.1"/>
    <property type="molecule type" value="Transcribed_RNA"/>
</dbReference>
<dbReference type="Gene3D" id="4.10.280.10">
    <property type="entry name" value="Helix-loop-helix DNA-binding domain"/>
    <property type="match status" value="1"/>
</dbReference>
<dbReference type="AlphaFoldDB" id="A0A2P2IQB3"/>
<keyword evidence="6" id="KW-0539">Nucleus</keyword>
<dbReference type="GO" id="GO:0000978">
    <property type="term" value="F:RNA polymerase II cis-regulatory region sequence-specific DNA binding"/>
    <property type="evidence" value="ECO:0007669"/>
    <property type="project" value="TreeGrafter"/>
</dbReference>
<evidence type="ECO:0000259" key="8">
    <source>
        <dbReference type="PROSITE" id="PS50888"/>
    </source>
</evidence>
<dbReference type="SUPFAM" id="SSF47459">
    <property type="entry name" value="HLH, helix-loop-helix DNA-binding domain"/>
    <property type="match status" value="1"/>
</dbReference>
<keyword evidence="3" id="KW-0805">Transcription regulation</keyword>
<feature type="region of interest" description="Disordered" evidence="7">
    <location>
        <begin position="184"/>
        <end position="208"/>
    </location>
</feature>
<dbReference type="InterPro" id="IPR011598">
    <property type="entry name" value="bHLH_dom"/>
</dbReference>
<evidence type="ECO:0000256" key="4">
    <source>
        <dbReference type="ARBA" id="ARBA00023125"/>
    </source>
</evidence>
<evidence type="ECO:0000256" key="3">
    <source>
        <dbReference type="ARBA" id="ARBA00023015"/>
    </source>
</evidence>
<dbReference type="FunFam" id="4.10.280.10:FF:000032">
    <property type="entry name" value="Transcription factor bHLH123 family"/>
    <property type="match status" value="1"/>
</dbReference>
<feature type="compositionally biased region" description="Polar residues" evidence="7">
    <location>
        <begin position="1"/>
        <end position="36"/>
    </location>
</feature>
<evidence type="ECO:0000256" key="1">
    <source>
        <dbReference type="ARBA" id="ARBA00004123"/>
    </source>
</evidence>
<feature type="domain" description="BHLH" evidence="8">
    <location>
        <begin position="215"/>
        <end position="264"/>
    </location>
</feature>
<name>A0A2P2IQB3_RHIMU</name>
<dbReference type="GO" id="GO:0000981">
    <property type="term" value="F:DNA-binding transcription factor activity, RNA polymerase II-specific"/>
    <property type="evidence" value="ECO:0007669"/>
    <property type="project" value="TreeGrafter"/>
</dbReference>
<evidence type="ECO:0000313" key="9">
    <source>
        <dbReference type="EMBL" id="MBW83394.1"/>
    </source>
</evidence>
<dbReference type="PANTHER" id="PTHR16223:SF136">
    <property type="entry name" value="TRANSCRIPTION FACTOR BHLH133-RELATED"/>
    <property type="match status" value="1"/>
</dbReference>
<organism evidence="9">
    <name type="scientific">Rhizophora mucronata</name>
    <name type="common">Asiatic mangrove</name>
    <dbReference type="NCBI Taxonomy" id="61149"/>
    <lineage>
        <taxon>Eukaryota</taxon>
        <taxon>Viridiplantae</taxon>
        <taxon>Streptophyta</taxon>
        <taxon>Embryophyta</taxon>
        <taxon>Tracheophyta</taxon>
        <taxon>Spermatophyta</taxon>
        <taxon>Magnoliopsida</taxon>
        <taxon>eudicotyledons</taxon>
        <taxon>Gunneridae</taxon>
        <taxon>Pentapetalae</taxon>
        <taxon>rosids</taxon>
        <taxon>fabids</taxon>
        <taxon>Malpighiales</taxon>
        <taxon>Rhizophoraceae</taxon>
        <taxon>Rhizophora</taxon>
    </lineage>
</organism>
<keyword evidence="4" id="KW-0238">DNA-binding</keyword>
<keyword evidence="5" id="KW-0804">Transcription</keyword>